<organism evidence="2 3">
    <name type="scientific">Providencia heimbachae ATCC 35613</name>
    <dbReference type="NCBI Taxonomy" id="1354272"/>
    <lineage>
        <taxon>Bacteria</taxon>
        <taxon>Pseudomonadati</taxon>
        <taxon>Pseudomonadota</taxon>
        <taxon>Gammaproteobacteria</taxon>
        <taxon>Enterobacterales</taxon>
        <taxon>Morganellaceae</taxon>
        <taxon>Providencia</taxon>
    </lineage>
</organism>
<dbReference type="InterPro" id="IPR008966">
    <property type="entry name" value="Adhesion_dom_sf"/>
</dbReference>
<dbReference type="PATRIC" id="fig|1354272.4.peg.1608"/>
<dbReference type="SUPFAM" id="SSF49401">
    <property type="entry name" value="Bacterial adhesins"/>
    <property type="match status" value="1"/>
</dbReference>
<evidence type="ECO:0000313" key="2">
    <source>
        <dbReference type="EMBL" id="OAT52373.1"/>
    </source>
</evidence>
<feature type="signal peptide" evidence="1">
    <location>
        <begin position="1"/>
        <end position="21"/>
    </location>
</feature>
<gene>
    <name evidence="2" type="ORF">M998_1582</name>
</gene>
<dbReference type="PANTHER" id="PTHR33420:SF26">
    <property type="entry name" value="FIMBRIAL SUBUNIT"/>
    <property type="match status" value="1"/>
</dbReference>
<accession>A0A1B7JWS3</accession>
<evidence type="ECO:0000313" key="3">
    <source>
        <dbReference type="Proteomes" id="UP000078224"/>
    </source>
</evidence>
<dbReference type="AlphaFoldDB" id="A0A1B7JWS3"/>
<evidence type="ECO:0000256" key="1">
    <source>
        <dbReference type="SAM" id="SignalP"/>
    </source>
</evidence>
<dbReference type="InterPro" id="IPR036937">
    <property type="entry name" value="Adhesion_dom_fimbrial_sf"/>
</dbReference>
<dbReference type="Proteomes" id="UP000078224">
    <property type="component" value="Unassembled WGS sequence"/>
</dbReference>
<keyword evidence="3" id="KW-1185">Reference proteome</keyword>
<reference evidence="2 3" key="1">
    <citation type="submission" date="2016-04" db="EMBL/GenBank/DDBJ databases">
        <title>ATOL: Assembling a taxonomically balanced genome-scale reconstruction of the evolutionary history of the Enterobacteriaceae.</title>
        <authorList>
            <person name="Plunkett G.III."/>
            <person name="Neeno-Eckwall E.C."/>
            <person name="Glasner J.D."/>
            <person name="Perna N.T."/>
        </authorList>
    </citation>
    <scope>NUCLEOTIDE SEQUENCE [LARGE SCALE GENOMIC DNA]</scope>
    <source>
        <strain evidence="2 3">ATCC 35613</strain>
    </source>
</reference>
<dbReference type="OrthoDB" id="6986861at2"/>
<dbReference type="RefSeq" id="WP_068440415.1">
    <property type="nucleotide sequence ID" value="NZ_LXEW01000023.1"/>
</dbReference>
<name>A0A1B7JWS3_9GAMM</name>
<dbReference type="GO" id="GO:0009289">
    <property type="term" value="C:pilus"/>
    <property type="evidence" value="ECO:0007669"/>
    <property type="project" value="InterPro"/>
</dbReference>
<keyword evidence="1" id="KW-0732">Signal</keyword>
<dbReference type="PANTHER" id="PTHR33420">
    <property type="entry name" value="FIMBRIAL SUBUNIT ELFA-RELATED"/>
    <property type="match status" value="1"/>
</dbReference>
<protein>
    <submittedName>
        <fullName evidence="2">MrfB family protein</fullName>
    </submittedName>
</protein>
<feature type="chain" id="PRO_5008595593" evidence="1">
    <location>
        <begin position="22"/>
        <end position="177"/>
    </location>
</feature>
<dbReference type="EMBL" id="LXEW01000023">
    <property type="protein sequence ID" value="OAT52373.1"/>
    <property type="molecule type" value="Genomic_DNA"/>
</dbReference>
<comment type="caution">
    <text evidence="2">The sequence shown here is derived from an EMBL/GenBank/DDBJ whole genome shotgun (WGS) entry which is preliminary data.</text>
</comment>
<dbReference type="InterPro" id="IPR050263">
    <property type="entry name" value="Bact_Fimbrial_Adh_Pro"/>
</dbReference>
<dbReference type="Gene3D" id="2.60.40.1090">
    <property type="entry name" value="Fimbrial-type adhesion domain"/>
    <property type="match status" value="1"/>
</dbReference>
<sequence length="177" mass="19549">MNHFGIFVMVLSGMMVIPACASYADQGNGYVSVEGSIIDSPCAIDAGSRDQSIELMTIPVSQMIHDREGPTRPFSIRLINCTLTPLTPGKPDWQSFEITFDAPLDGDNFRLFGNARGVSLKIFDAFGNHALPGKPLPTRAIESGTMTLNYGMRLVSNNQRLKSGNYQTTIRFKMDYY</sequence>
<dbReference type="GO" id="GO:0043709">
    <property type="term" value="P:cell adhesion involved in single-species biofilm formation"/>
    <property type="evidence" value="ECO:0007669"/>
    <property type="project" value="TreeGrafter"/>
</dbReference>
<proteinExistence type="predicted"/>